<comment type="caution">
    <text evidence="1">The sequence shown here is derived from an EMBL/GenBank/DDBJ whole genome shotgun (WGS) entry which is preliminary data.</text>
</comment>
<proteinExistence type="predicted"/>
<gene>
    <name evidence="1" type="ORF">NQZ67_14745</name>
</gene>
<dbReference type="AlphaFoldDB" id="A0A9X2MRX1"/>
<sequence>MTIKDLRRRLEFMKYMGFDESKKMWVYSYSDRTNHRTYGIIAGKLTVVKLSSLKGLNLHFGK</sequence>
<dbReference type="Proteomes" id="UP001141950">
    <property type="component" value="Unassembled WGS sequence"/>
</dbReference>
<evidence type="ECO:0000313" key="2">
    <source>
        <dbReference type="Proteomes" id="UP001141950"/>
    </source>
</evidence>
<protein>
    <submittedName>
        <fullName evidence="1">Uncharacterized protein</fullName>
    </submittedName>
</protein>
<reference evidence="1" key="1">
    <citation type="submission" date="2022-08" db="EMBL/GenBank/DDBJ databases">
        <title>The genomic sequence of strain Paenibacillus sp. SCIV0701.</title>
        <authorList>
            <person name="Zhao H."/>
        </authorList>
    </citation>
    <scope>NUCLEOTIDE SEQUENCE</scope>
    <source>
        <strain evidence="1">SCIV0701</strain>
    </source>
</reference>
<evidence type="ECO:0000313" key="1">
    <source>
        <dbReference type="EMBL" id="MCR2805142.1"/>
    </source>
</evidence>
<accession>A0A9X2MRX1</accession>
<organism evidence="1 2">
    <name type="scientific">Paenibacillus soyae</name>
    <dbReference type="NCBI Taxonomy" id="2969249"/>
    <lineage>
        <taxon>Bacteria</taxon>
        <taxon>Bacillati</taxon>
        <taxon>Bacillota</taxon>
        <taxon>Bacilli</taxon>
        <taxon>Bacillales</taxon>
        <taxon>Paenibacillaceae</taxon>
        <taxon>Paenibacillus</taxon>
    </lineage>
</organism>
<name>A0A9X2MRX1_9BACL</name>
<dbReference type="RefSeq" id="WP_257447098.1">
    <property type="nucleotide sequence ID" value="NZ_JANIPJ010000010.1"/>
</dbReference>
<dbReference type="EMBL" id="JANIPJ010000010">
    <property type="protein sequence ID" value="MCR2805142.1"/>
    <property type="molecule type" value="Genomic_DNA"/>
</dbReference>
<keyword evidence="2" id="KW-1185">Reference proteome</keyword>